<dbReference type="Pfam" id="PF01381">
    <property type="entry name" value="HTH_3"/>
    <property type="match status" value="1"/>
</dbReference>
<name>A0A9D9NAA9_9BACT</name>
<dbReference type="AlphaFoldDB" id="A0A9D9NAA9"/>
<protein>
    <submittedName>
        <fullName evidence="2">Helix-turn-helix transcriptional regulator</fullName>
    </submittedName>
</protein>
<dbReference type="Proteomes" id="UP000823597">
    <property type="component" value="Unassembled WGS sequence"/>
</dbReference>
<dbReference type="InterPro" id="IPR010982">
    <property type="entry name" value="Lambda_DNA-bd_dom_sf"/>
</dbReference>
<dbReference type="InterPro" id="IPR001387">
    <property type="entry name" value="Cro/C1-type_HTH"/>
</dbReference>
<sequence length="76" mass="8525">MEISREVASRIQWILRSKGMTQSELARILGKNDSEISVWLAGNHNFTISTIRKVEMALGKNIIKVVGSRADERNAV</sequence>
<evidence type="ECO:0000259" key="1">
    <source>
        <dbReference type="PROSITE" id="PS50943"/>
    </source>
</evidence>
<gene>
    <name evidence="2" type="ORF">IAB93_07235</name>
</gene>
<dbReference type="EMBL" id="JADIME010000076">
    <property type="protein sequence ID" value="MBO8465770.1"/>
    <property type="molecule type" value="Genomic_DNA"/>
</dbReference>
<dbReference type="GO" id="GO:0003677">
    <property type="term" value="F:DNA binding"/>
    <property type="evidence" value="ECO:0007669"/>
    <property type="project" value="InterPro"/>
</dbReference>
<feature type="domain" description="HTH cro/C1-type" evidence="1">
    <location>
        <begin position="17"/>
        <end position="65"/>
    </location>
</feature>
<dbReference type="CDD" id="cd00093">
    <property type="entry name" value="HTH_XRE"/>
    <property type="match status" value="1"/>
</dbReference>
<reference evidence="2" key="2">
    <citation type="journal article" date="2021" name="PeerJ">
        <title>Extensive microbial diversity within the chicken gut microbiome revealed by metagenomics and culture.</title>
        <authorList>
            <person name="Gilroy R."/>
            <person name="Ravi A."/>
            <person name="Getino M."/>
            <person name="Pursley I."/>
            <person name="Horton D.L."/>
            <person name="Alikhan N.F."/>
            <person name="Baker D."/>
            <person name="Gharbi K."/>
            <person name="Hall N."/>
            <person name="Watson M."/>
            <person name="Adriaenssens E.M."/>
            <person name="Foster-Nyarko E."/>
            <person name="Jarju S."/>
            <person name="Secka A."/>
            <person name="Antonio M."/>
            <person name="Oren A."/>
            <person name="Chaudhuri R.R."/>
            <person name="La Ragione R."/>
            <person name="Hildebrand F."/>
            <person name="Pallen M.J."/>
        </authorList>
    </citation>
    <scope>NUCLEOTIDE SEQUENCE</scope>
    <source>
        <strain evidence="2">10037</strain>
    </source>
</reference>
<evidence type="ECO:0000313" key="3">
    <source>
        <dbReference type="Proteomes" id="UP000823597"/>
    </source>
</evidence>
<organism evidence="2 3">
    <name type="scientific">Candidatus Merdivivens pullistercoris</name>
    <dbReference type="NCBI Taxonomy" id="2840873"/>
    <lineage>
        <taxon>Bacteria</taxon>
        <taxon>Pseudomonadati</taxon>
        <taxon>Bacteroidota</taxon>
        <taxon>Bacteroidia</taxon>
        <taxon>Bacteroidales</taxon>
        <taxon>Muribaculaceae</taxon>
        <taxon>Muribaculaceae incertae sedis</taxon>
        <taxon>Candidatus Merdivivens</taxon>
    </lineage>
</organism>
<dbReference type="Gene3D" id="1.10.260.40">
    <property type="entry name" value="lambda repressor-like DNA-binding domains"/>
    <property type="match status" value="1"/>
</dbReference>
<dbReference type="PROSITE" id="PS50943">
    <property type="entry name" value="HTH_CROC1"/>
    <property type="match status" value="1"/>
</dbReference>
<evidence type="ECO:0000313" key="2">
    <source>
        <dbReference type="EMBL" id="MBO8465770.1"/>
    </source>
</evidence>
<accession>A0A9D9NAA9</accession>
<dbReference type="SUPFAM" id="SSF47413">
    <property type="entry name" value="lambda repressor-like DNA-binding domains"/>
    <property type="match status" value="1"/>
</dbReference>
<comment type="caution">
    <text evidence="2">The sequence shown here is derived from an EMBL/GenBank/DDBJ whole genome shotgun (WGS) entry which is preliminary data.</text>
</comment>
<reference evidence="2" key="1">
    <citation type="submission" date="2020-10" db="EMBL/GenBank/DDBJ databases">
        <authorList>
            <person name="Gilroy R."/>
        </authorList>
    </citation>
    <scope>NUCLEOTIDE SEQUENCE</scope>
    <source>
        <strain evidence="2">10037</strain>
    </source>
</reference>
<proteinExistence type="predicted"/>
<dbReference type="SMART" id="SM00530">
    <property type="entry name" value="HTH_XRE"/>
    <property type="match status" value="1"/>
</dbReference>